<accession>A0A0F8XG35</accession>
<dbReference type="InterPro" id="IPR018527">
    <property type="entry name" value="Rubredoxin_Fe_BS"/>
</dbReference>
<evidence type="ECO:0000256" key="1">
    <source>
        <dbReference type="ARBA" id="ARBA00022723"/>
    </source>
</evidence>
<protein>
    <submittedName>
        <fullName evidence="2">Uncharacterized protein</fullName>
    </submittedName>
</protein>
<dbReference type="EMBL" id="LAZR01063224">
    <property type="protein sequence ID" value="KKK59920.1"/>
    <property type="molecule type" value="Genomic_DNA"/>
</dbReference>
<evidence type="ECO:0000313" key="2">
    <source>
        <dbReference type="EMBL" id="KKK59920.1"/>
    </source>
</evidence>
<sequence length="65" mass="7527">MMVWCPWCQKMVTPRTYNFPSRGFKGIYSEWACPFCDNTLETSLPNPIAKRGSDETLKEVTNDHP</sequence>
<gene>
    <name evidence="2" type="ORF">LCGC14_3029540</name>
</gene>
<comment type="caution">
    <text evidence="2">The sequence shown here is derived from an EMBL/GenBank/DDBJ whole genome shotgun (WGS) entry which is preliminary data.</text>
</comment>
<proteinExistence type="predicted"/>
<dbReference type="AlphaFoldDB" id="A0A0F8XG35"/>
<organism evidence="2">
    <name type="scientific">marine sediment metagenome</name>
    <dbReference type="NCBI Taxonomy" id="412755"/>
    <lineage>
        <taxon>unclassified sequences</taxon>
        <taxon>metagenomes</taxon>
        <taxon>ecological metagenomes</taxon>
    </lineage>
</organism>
<keyword evidence="1" id="KW-0479">Metal-binding</keyword>
<dbReference type="GO" id="GO:0046872">
    <property type="term" value="F:metal ion binding"/>
    <property type="evidence" value="ECO:0007669"/>
    <property type="project" value="UniProtKB-KW"/>
</dbReference>
<dbReference type="PROSITE" id="PS00202">
    <property type="entry name" value="RUBREDOXIN"/>
    <property type="match status" value="1"/>
</dbReference>
<reference evidence="2" key="1">
    <citation type="journal article" date="2015" name="Nature">
        <title>Complex archaea that bridge the gap between prokaryotes and eukaryotes.</title>
        <authorList>
            <person name="Spang A."/>
            <person name="Saw J.H."/>
            <person name="Jorgensen S.L."/>
            <person name="Zaremba-Niedzwiedzka K."/>
            <person name="Martijn J."/>
            <person name="Lind A.E."/>
            <person name="van Eijk R."/>
            <person name="Schleper C."/>
            <person name="Guy L."/>
            <person name="Ettema T.J."/>
        </authorList>
    </citation>
    <scope>NUCLEOTIDE SEQUENCE</scope>
</reference>
<name>A0A0F8XG35_9ZZZZ</name>